<keyword evidence="3" id="KW-1185">Reference proteome</keyword>
<dbReference type="EMBL" id="JAKZGP010000031">
    <property type="protein sequence ID" value="MCH7410204.1"/>
    <property type="molecule type" value="Genomic_DNA"/>
</dbReference>
<dbReference type="PROSITE" id="PS51202">
    <property type="entry name" value="RCK_C"/>
    <property type="match status" value="1"/>
</dbReference>
<dbReference type="InterPro" id="IPR036721">
    <property type="entry name" value="RCK_C_sf"/>
</dbReference>
<accession>A0ABS9V1B2</accession>
<reference evidence="2" key="1">
    <citation type="submission" date="2022-03" db="EMBL/GenBank/DDBJ databases">
        <title>De novo assembled genomes of Belliella spp. (Cyclobacteriaceae) strains.</title>
        <authorList>
            <person name="Szabo A."/>
            <person name="Korponai K."/>
            <person name="Felfoldi T."/>
        </authorList>
    </citation>
    <scope>NUCLEOTIDE SEQUENCE</scope>
    <source>
        <strain evidence="2">DSM 111904</strain>
    </source>
</reference>
<dbReference type="Gene3D" id="3.30.70.1450">
    <property type="entry name" value="Regulator of K+ conductance, C-terminal domain"/>
    <property type="match status" value="1"/>
</dbReference>
<dbReference type="Pfam" id="PF02080">
    <property type="entry name" value="TrkA_C"/>
    <property type="match status" value="1"/>
</dbReference>
<feature type="non-terminal residue" evidence="2">
    <location>
        <position position="1"/>
    </location>
</feature>
<gene>
    <name evidence="2" type="ORF">MM239_12420</name>
</gene>
<proteinExistence type="predicted"/>
<name>A0ABS9V1B2_9BACT</name>
<dbReference type="RefSeq" id="WP_241348572.1">
    <property type="nucleotide sequence ID" value="NZ_JAKZGP010000031.1"/>
</dbReference>
<organism evidence="2 3">
    <name type="scientific">Belliella filtrata</name>
    <dbReference type="NCBI Taxonomy" id="2923435"/>
    <lineage>
        <taxon>Bacteria</taxon>
        <taxon>Pseudomonadati</taxon>
        <taxon>Bacteroidota</taxon>
        <taxon>Cytophagia</taxon>
        <taxon>Cytophagales</taxon>
        <taxon>Cyclobacteriaceae</taxon>
        <taxon>Belliella</taxon>
    </lineage>
</organism>
<sequence length="83" mass="9343">IIEVQTPKRYVGLTISETKIRQDYNINILSLIKMEEKLNIFGVKSKSKKVTGVVTANTVIEEGDILLLFGHIKDINTILNLTD</sequence>
<dbReference type="Proteomes" id="UP001165489">
    <property type="component" value="Unassembled WGS sequence"/>
</dbReference>
<dbReference type="InterPro" id="IPR006037">
    <property type="entry name" value="RCK_C"/>
</dbReference>
<evidence type="ECO:0000313" key="2">
    <source>
        <dbReference type="EMBL" id="MCH7410204.1"/>
    </source>
</evidence>
<protein>
    <submittedName>
        <fullName evidence="2">TrkA C-terminal domain-containing protein</fullName>
    </submittedName>
</protein>
<comment type="caution">
    <text evidence="2">The sequence shown here is derived from an EMBL/GenBank/DDBJ whole genome shotgun (WGS) entry which is preliminary data.</text>
</comment>
<evidence type="ECO:0000259" key="1">
    <source>
        <dbReference type="PROSITE" id="PS51202"/>
    </source>
</evidence>
<evidence type="ECO:0000313" key="3">
    <source>
        <dbReference type="Proteomes" id="UP001165489"/>
    </source>
</evidence>
<dbReference type="SUPFAM" id="SSF116726">
    <property type="entry name" value="TrkA C-terminal domain-like"/>
    <property type="match status" value="1"/>
</dbReference>
<feature type="domain" description="RCK C-terminal" evidence="1">
    <location>
        <begin position="2"/>
        <end position="83"/>
    </location>
</feature>